<gene>
    <name evidence="3" type="ORF">WR25_23380</name>
</gene>
<dbReference type="EMBL" id="LIAE01009010">
    <property type="protein sequence ID" value="PAV71510.1"/>
    <property type="molecule type" value="Genomic_DNA"/>
</dbReference>
<evidence type="ECO:0000313" key="4">
    <source>
        <dbReference type="Proteomes" id="UP000218231"/>
    </source>
</evidence>
<dbReference type="STRING" id="2018661.A0A2A2KC95"/>
<feature type="chain" id="PRO_5012403780" evidence="2">
    <location>
        <begin position="19"/>
        <end position="667"/>
    </location>
</feature>
<dbReference type="InterPro" id="IPR015915">
    <property type="entry name" value="Kelch-typ_b-propeller"/>
</dbReference>
<dbReference type="SUPFAM" id="SSF50965">
    <property type="entry name" value="Galactose oxidase, central domain"/>
    <property type="match status" value="1"/>
</dbReference>
<accession>A0A2A2KC95</accession>
<reference evidence="3 4" key="1">
    <citation type="journal article" date="2017" name="Curr. Biol.">
        <title>Genome architecture and evolution of a unichromosomal asexual nematode.</title>
        <authorList>
            <person name="Fradin H."/>
            <person name="Zegar C."/>
            <person name="Gutwein M."/>
            <person name="Lucas J."/>
            <person name="Kovtun M."/>
            <person name="Corcoran D."/>
            <person name="Baugh L.R."/>
            <person name="Kiontke K."/>
            <person name="Gunsalus K."/>
            <person name="Fitch D.H."/>
            <person name="Piano F."/>
        </authorList>
    </citation>
    <scope>NUCLEOTIDE SEQUENCE [LARGE SCALE GENOMIC DNA]</scope>
    <source>
        <strain evidence="3">PF1309</strain>
    </source>
</reference>
<name>A0A2A2KC95_9BILA</name>
<evidence type="ECO:0000313" key="3">
    <source>
        <dbReference type="EMBL" id="PAV71510.1"/>
    </source>
</evidence>
<proteinExistence type="predicted"/>
<sequence>MMKSIFFILSVLISKVLCRNLGLPKEHQNIFSQGLDPIEKKFESVTDEQLAGIQKVIDLACDVSLPINERHDRLANLATLVGLDEESKKNFQVEFGRLADFCDFMHHDVIPSSSPEVQKTLRHFLGLLKDVKKFVRMSSNEKVFEILYAIQHLKTKHYVELEQITRKVMTKLKEYKLDHVMQIVSPTSSPQIVFPKDEREQNLEKLEKKYFGKWLLQNRLITRFVSLDLPKLMQVQSEDITVAWGQAPHQLDSQYGKWRLAVFQDVQESVDMNRLYFLYDPQADEQSGTSGTRKGYPGLVLFDVNIRCFAGEISLHAPGTMKFLFALKCPSPQGGSAFVLVTEEQMYGQIRLHVFRLDLAGDGLSVSNCRPLLNSPLTIGGEYICSMREDMPEVVVMANPGLQVWRVDAMAESPQEPVAKFTVPGAELTHFYDGFLSNGNVILLSSSPDGHLDTTRVHVLNLSSPGQLNTHSCTADPQRGSPRPRKQAGIDSITNAILLAGGEIDYGNDNVERLVDYWFLDTRTFQWTQVPAQMAVPLIEPRLTACNSGNIFVWGDFDQPLPGMPSEGTHLRILKVTGIEKAGHPPTYNQAITQPPAYPSLGGGATPYPSGAASPPNYPSYNPNQSNPNYQQPGYGQPAPNTGYPQQSYPTQGGSGYNQPGYNAPPG</sequence>
<dbReference type="Gene3D" id="2.120.10.80">
    <property type="entry name" value="Kelch-type beta propeller"/>
    <property type="match status" value="1"/>
</dbReference>
<dbReference type="OrthoDB" id="7676067at2759"/>
<feature type="compositionally biased region" description="Polar residues" evidence="1">
    <location>
        <begin position="639"/>
        <end position="661"/>
    </location>
</feature>
<comment type="caution">
    <text evidence="3">The sequence shown here is derived from an EMBL/GenBank/DDBJ whole genome shotgun (WGS) entry which is preliminary data.</text>
</comment>
<evidence type="ECO:0000256" key="1">
    <source>
        <dbReference type="SAM" id="MobiDB-lite"/>
    </source>
</evidence>
<protein>
    <submittedName>
        <fullName evidence="3">Uncharacterized protein</fullName>
    </submittedName>
</protein>
<organism evidence="3 4">
    <name type="scientific">Diploscapter pachys</name>
    <dbReference type="NCBI Taxonomy" id="2018661"/>
    <lineage>
        <taxon>Eukaryota</taxon>
        <taxon>Metazoa</taxon>
        <taxon>Ecdysozoa</taxon>
        <taxon>Nematoda</taxon>
        <taxon>Chromadorea</taxon>
        <taxon>Rhabditida</taxon>
        <taxon>Rhabditina</taxon>
        <taxon>Rhabditomorpha</taxon>
        <taxon>Rhabditoidea</taxon>
        <taxon>Rhabditidae</taxon>
        <taxon>Diploscapter</taxon>
    </lineage>
</organism>
<feature type="compositionally biased region" description="Low complexity" evidence="1">
    <location>
        <begin position="619"/>
        <end position="633"/>
    </location>
</feature>
<evidence type="ECO:0000256" key="2">
    <source>
        <dbReference type="SAM" id="SignalP"/>
    </source>
</evidence>
<keyword evidence="2" id="KW-0732">Signal</keyword>
<dbReference type="InterPro" id="IPR011043">
    <property type="entry name" value="Gal_Oxase/kelch_b-propeller"/>
</dbReference>
<keyword evidence="4" id="KW-1185">Reference proteome</keyword>
<feature type="signal peptide" evidence="2">
    <location>
        <begin position="1"/>
        <end position="18"/>
    </location>
</feature>
<dbReference type="Proteomes" id="UP000218231">
    <property type="component" value="Unassembled WGS sequence"/>
</dbReference>
<dbReference type="AlphaFoldDB" id="A0A2A2KC95"/>
<feature type="region of interest" description="Disordered" evidence="1">
    <location>
        <begin position="585"/>
        <end position="667"/>
    </location>
</feature>
<feature type="region of interest" description="Disordered" evidence="1">
    <location>
        <begin position="467"/>
        <end position="487"/>
    </location>
</feature>